<evidence type="ECO:0000313" key="5">
    <source>
        <dbReference type="Proteomes" id="UP000680588"/>
    </source>
</evidence>
<dbReference type="NCBIfam" id="TIGR03819">
    <property type="entry name" value="heli_sec_ATPase"/>
    <property type="match status" value="1"/>
</dbReference>
<dbReference type="PANTHER" id="PTHR30486">
    <property type="entry name" value="TWITCHING MOTILITY PROTEIN PILT"/>
    <property type="match status" value="1"/>
</dbReference>
<feature type="region of interest" description="Disordered" evidence="2">
    <location>
        <begin position="374"/>
        <end position="405"/>
    </location>
</feature>
<dbReference type="InterPro" id="IPR022399">
    <property type="entry name" value="TadA-like_ATPase"/>
</dbReference>
<feature type="domain" description="Bacterial type II secretion system protein E" evidence="3">
    <location>
        <begin position="49"/>
        <end position="326"/>
    </location>
</feature>
<protein>
    <submittedName>
        <fullName evidence="4">TadA family conjugal transfer-associated ATPase</fullName>
    </submittedName>
</protein>
<gene>
    <name evidence="4" type="ORF">KG104_15730</name>
</gene>
<dbReference type="InterPro" id="IPR050921">
    <property type="entry name" value="T4SS_GSP_E_ATPase"/>
</dbReference>
<evidence type="ECO:0000313" key="4">
    <source>
        <dbReference type="EMBL" id="QWQ38101.1"/>
    </source>
</evidence>
<evidence type="ECO:0000259" key="3">
    <source>
        <dbReference type="Pfam" id="PF00437"/>
    </source>
</evidence>
<dbReference type="SUPFAM" id="SSF52540">
    <property type="entry name" value="P-loop containing nucleoside triphosphate hydrolases"/>
    <property type="match status" value="1"/>
</dbReference>
<dbReference type="EMBL" id="CP076456">
    <property type="protein sequence ID" value="QWQ38101.1"/>
    <property type="molecule type" value="Genomic_DNA"/>
</dbReference>
<dbReference type="InterPro" id="IPR001482">
    <property type="entry name" value="T2SS/T4SS_dom"/>
</dbReference>
<dbReference type="Proteomes" id="UP000680588">
    <property type="component" value="Chromosome"/>
</dbReference>
<dbReference type="GO" id="GO:0016887">
    <property type="term" value="F:ATP hydrolysis activity"/>
    <property type="evidence" value="ECO:0007669"/>
    <property type="project" value="InterPro"/>
</dbReference>
<accession>A0A975S971</accession>
<proteinExistence type="inferred from homology"/>
<dbReference type="CDD" id="cd01130">
    <property type="entry name" value="VirB11-like_ATPase"/>
    <property type="match status" value="1"/>
</dbReference>
<comment type="similarity">
    <text evidence="1">Belongs to the GSP E family.</text>
</comment>
<dbReference type="InterPro" id="IPR027417">
    <property type="entry name" value="P-loop_NTPase"/>
</dbReference>
<dbReference type="AlphaFoldDB" id="A0A975S971"/>
<dbReference type="Gene3D" id="3.40.50.300">
    <property type="entry name" value="P-loop containing nucleotide triphosphate hydrolases"/>
    <property type="match status" value="1"/>
</dbReference>
<organism evidence="4 5">
    <name type="scientific">Arthrobacter sunyaminii</name>
    <dbReference type="NCBI Taxonomy" id="2816859"/>
    <lineage>
        <taxon>Bacteria</taxon>
        <taxon>Bacillati</taxon>
        <taxon>Actinomycetota</taxon>
        <taxon>Actinomycetes</taxon>
        <taxon>Micrococcales</taxon>
        <taxon>Micrococcaceae</taxon>
        <taxon>Arthrobacter</taxon>
    </lineage>
</organism>
<dbReference type="Pfam" id="PF00437">
    <property type="entry name" value="T2SSE"/>
    <property type="match status" value="1"/>
</dbReference>
<evidence type="ECO:0000256" key="2">
    <source>
        <dbReference type="SAM" id="MobiDB-lite"/>
    </source>
</evidence>
<evidence type="ECO:0000256" key="1">
    <source>
        <dbReference type="ARBA" id="ARBA00006611"/>
    </source>
</evidence>
<dbReference type="KEGG" id="asun:KG104_15730"/>
<keyword evidence="5" id="KW-1185">Reference proteome</keyword>
<name>A0A975S971_9MICC</name>
<sequence>MVREVRRRMLDDGEPVTAARLAAAVHSSGRLLGTQGALRAVDRVQAELQGLGPLQELALLPGISDILVNGPDRVWVDSGHGLELTGLRFGSDAEVQGLAARLIAAGGRRLDDSNPCVDVQLRGYRVHAVLRPVSTGSTLLSIRIRRTLTFTMEELQAGGTMDPECAAVLRRIIASRLNFLISGATGTGKTTLLSTLLSLSKPHERLVLVEDAAELDPRHPHVVGLQSRHGNVEGAGSVDQAELVRQALRMRPDRLIVGECRGAEVRELLAAMNTGHDGAGGTIHANSAANVPARLAALGALAGMSSTAVTLQAASALDVVVHLARSAAGRRVAEIAVITASADGRLLAVPALRPLLPTDAADRHGEGWAALQGRIGGSGEEAAPSRPDGQQPSCGIAGALETSVS</sequence>
<dbReference type="PANTHER" id="PTHR30486:SF6">
    <property type="entry name" value="TYPE IV PILUS RETRACTATION ATPASE PILT"/>
    <property type="match status" value="1"/>
</dbReference>
<reference evidence="4" key="1">
    <citation type="submission" date="2021-06" db="EMBL/GenBank/DDBJ databases">
        <title>Novel species in genus Arthrobacter.</title>
        <authorList>
            <person name="Zhang G."/>
        </authorList>
    </citation>
    <scope>NUCLEOTIDE SEQUENCE</scope>
    <source>
        <strain evidence="4">Zg-ZUI122</strain>
    </source>
</reference>
<dbReference type="Gene3D" id="3.30.450.380">
    <property type="match status" value="1"/>
</dbReference>